<feature type="binding site" evidence="3">
    <location>
        <position position="205"/>
    </location>
    <ligand>
        <name>Zn(2+)</name>
        <dbReference type="ChEBI" id="CHEBI:29105"/>
    </ligand>
</feature>
<dbReference type="Pfam" id="PF08353">
    <property type="entry name" value="MurT_C"/>
    <property type="match status" value="1"/>
</dbReference>
<feature type="active site" evidence="3">
    <location>
        <position position="358"/>
    </location>
</feature>
<feature type="binding site" evidence="3">
    <location>
        <position position="227"/>
    </location>
    <ligand>
        <name>Zn(2+)</name>
        <dbReference type="ChEBI" id="CHEBI:29105"/>
    </ligand>
</feature>
<comment type="function">
    <text evidence="3">The lipid II isoglutaminyl synthase complex catalyzes the formation of alpha-D-isoglutamine in the cell wall lipid II stem peptide. The MurT subunit catalyzes the ATP-dependent amidation of D-glutamate residue of lipid II, converting it to an isoglutamine residue.</text>
</comment>
<comment type="function">
    <text evidence="2">The lipid II isoglutaminyl synthase complex catalyzes the formation of alpha-D-isoglutamine in the cell wall lipid II stem peptide. The GatD subunit catalyzes the hydrolysis of glutamine to glutamate and ammonia. The resulting ammonia molecule is channeled to the active site of MurT.</text>
</comment>
<protein>
    <recommendedName>
        <fullName evidence="2 3">Multifunctional fusion protein</fullName>
    </recommendedName>
    <domain>
        <recommendedName>
            <fullName evidence="2">Lipid II isoglutaminyl synthase (glutamine-hydrolyzing) subunit GatD</fullName>
            <ecNumber evidence="2">6.3.5.13</ecNumber>
        </recommendedName>
        <alternativeName>
            <fullName evidence="2">Lipid II isoglutaminyl synthase glutaminase subunit</fullName>
            <ecNumber evidence="2">3.5.1.2</ecNumber>
        </alternativeName>
    </domain>
    <domain>
        <recommendedName>
            <fullName evidence="3">Lipid II isoglutaminyl synthase (glutamine-hydrolyzing) subunit MurT</fullName>
        </recommendedName>
    </domain>
</protein>
<dbReference type="GO" id="GO:0016881">
    <property type="term" value="F:acid-amino acid ligase activity"/>
    <property type="evidence" value="ECO:0007669"/>
    <property type="project" value="InterPro"/>
</dbReference>
<dbReference type="UniPathway" id="UPA00219"/>
<comment type="subunit">
    <text evidence="3">Forms a heterodimer with GatD.</text>
</comment>
<dbReference type="GO" id="GO:0071555">
    <property type="term" value="P:cell wall organization"/>
    <property type="evidence" value="ECO:0007669"/>
    <property type="project" value="UniProtKB-KW"/>
</dbReference>
<accession>A0A369P426</accession>
<dbReference type="GO" id="GO:0004359">
    <property type="term" value="F:glutaminase activity"/>
    <property type="evidence" value="ECO:0007669"/>
    <property type="project" value="UniProtKB-UniRule"/>
</dbReference>
<dbReference type="GO" id="GO:0008270">
    <property type="term" value="F:zinc ion binding"/>
    <property type="evidence" value="ECO:0007669"/>
    <property type="project" value="UniProtKB-UniRule"/>
</dbReference>
<comment type="catalytic activity">
    <reaction evidence="3">
        <text>beta-D-GlcNAc-(1-&gt;4)-Mur2Ac(oyl-L-Ala-gamma-D-O-P-Glu-L-Lys-D-Ala-D-Ala)-di-trans,octa-cis-undecaprenyl diphosphate + NH4(+) = beta-D-GlcNAc-(1-&gt;4)-Mur2Ac(oyl-L-Ala-D-isoglutaminyl-L-Lys-D-Ala-D-Ala)-di-trans,octa-cis-undecaprenyl diphosphate + phosphate + H(+)</text>
        <dbReference type="Rhea" id="RHEA:57932"/>
        <dbReference type="ChEBI" id="CHEBI:15378"/>
        <dbReference type="ChEBI" id="CHEBI:28938"/>
        <dbReference type="ChEBI" id="CHEBI:43474"/>
        <dbReference type="ChEBI" id="CHEBI:62233"/>
        <dbReference type="ChEBI" id="CHEBI:143132"/>
    </reaction>
</comment>
<reference evidence="8 9" key="1">
    <citation type="journal article" date="2018" name="Elife">
        <title>Discovery and characterization of a prevalent human gut bacterial enzyme sufficient for the inactivation of a family of plant toxins.</title>
        <authorList>
            <person name="Koppel N."/>
            <person name="Bisanz J.E."/>
            <person name="Pandelia M.E."/>
            <person name="Turnbaugh P.J."/>
            <person name="Balskus E.P."/>
        </authorList>
    </citation>
    <scope>NUCLEOTIDE SEQUENCE [LARGE SCALE GENOMIC DNA]</scope>
    <source>
        <strain evidence="8 9">OB21 GAM 11</strain>
    </source>
</reference>
<dbReference type="Gene3D" id="3.40.50.880">
    <property type="match status" value="1"/>
</dbReference>
<dbReference type="EC" id="3.5.1.2" evidence="2"/>
<evidence type="ECO:0000313" key="9">
    <source>
        <dbReference type="Proteomes" id="UP000253805"/>
    </source>
</evidence>
<dbReference type="InterPro" id="IPR011698">
    <property type="entry name" value="GATase_3"/>
</dbReference>
<evidence type="ECO:0000259" key="6">
    <source>
        <dbReference type="Pfam" id="PF08245"/>
    </source>
</evidence>
<keyword evidence="3" id="KW-0479">Metal-binding</keyword>
<comment type="pathway">
    <text evidence="2">Cell wall biogenesis; peptidoglycan biosynthesis.</text>
</comment>
<keyword evidence="2" id="KW-0573">Peptidoglycan synthesis</keyword>
<feature type="domain" description="Lipid II isoglutaminyl synthase (glutamine-hydrolyzing) subunit MurT C-terminal" evidence="7">
    <location>
        <begin position="322"/>
        <end position="436"/>
    </location>
</feature>
<dbReference type="GO" id="GO:0008360">
    <property type="term" value="P:regulation of cell shape"/>
    <property type="evidence" value="ECO:0007669"/>
    <property type="project" value="UniProtKB-KW"/>
</dbReference>
<dbReference type="InterPro" id="IPR013221">
    <property type="entry name" value="Mur_ligase_cen"/>
</dbReference>
<evidence type="ECO:0000256" key="2">
    <source>
        <dbReference type="HAMAP-Rule" id="MF_02213"/>
    </source>
</evidence>
<dbReference type="HAMAP" id="MF_02214">
    <property type="entry name" value="Lipid_II_synth_MurT"/>
    <property type="match status" value="1"/>
</dbReference>
<keyword evidence="1 2" id="KW-0315">Glutamine amidotransferase</keyword>
<feature type="binding site" evidence="2">
    <location>
        <position position="637"/>
    </location>
    <ligand>
        <name>substrate</name>
    </ligand>
</feature>
<dbReference type="PANTHER" id="PTHR23135:SF7">
    <property type="entry name" value="LIPID II ISOGLUTAMINYL SYNTHASE (GLUTAMINE-HYDROLYZING) SUBUNIT MURT"/>
    <property type="match status" value="1"/>
</dbReference>
<feature type="compositionally biased region" description="Basic and acidic residues" evidence="4">
    <location>
        <begin position="476"/>
        <end position="490"/>
    </location>
</feature>
<dbReference type="Pfam" id="PF07685">
    <property type="entry name" value="GATase_3"/>
    <property type="match status" value="1"/>
</dbReference>
<dbReference type="GO" id="GO:0009252">
    <property type="term" value="P:peptidoglycan biosynthetic process"/>
    <property type="evidence" value="ECO:0007669"/>
    <property type="project" value="UniProtKB-UniRule"/>
</dbReference>
<dbReference type="InterPro" id="IPR029062">
    <property type="entry name" value="Class_I_gatase-like"/>
</dbReference>
<keyword evidence="3" id="KW-0547">Nucleotide-binding</keyword>
<sequence length="756" mass="80647">MSLRFSLAKAAGAVSTWGLRHVARRPAANLPGKIALAIDPSLLDELRGKCAQGSVITVGTNGKTSTSNLLADAFEAAGCTIICNRTGANLAAGITSALLQQPAAQWGVFECDELWLAHVLPRLRSNYVLLLNLFRDQLDRCGEIDRIQTSIAGALAASPDTVLVYNADDPLCARIADEVPNRTVAYGLDESMGLAQNTVTDAQMCQKCDGMVRYHYRQYGQLGDYFCDQCDFARPTLDFAGRDIAIGPAGVTMEVCGPAGCESVHTPQPTPYAAYNLVASYALCREVGIPTADFQRAQDAFNPRNGRLQRYRLGGRDVLLNLAKNPTGFNQNLKIVEADQGPKMVAFFINDQVADGHDISWIWDIDFEELAGQPGTVVFAGGSRAHDLAVRLKYAGIEAAVIENIEDAFSRLGALVAAGTLPADAAVYAIANYTALPQVHAALNAMEAAEPAVAPAPTPAPIAEAAGASAAPTSCHPERSAEGAEPKDPATSEPSATPASLASEESPEPPVIIAHMLPDLLNLYGDGGNVRILEQRLRWRGIPVEVRRIQHGEAVDFSQVDLVFMGGGPDREQKLASEQLLAMRDELAVYVEGDGPLLAICGGYQILGRQWLWGDELVPGLGLIDMETRRPGTSADRLIDNMVLESPLAAHPVVGYENHAGRTYLGEGVEGFGRVVSSCGHGNNDDDRVEGARYKNVVGTYSHGPLLSKNPEVADWLLARALERRAGRTGTPAADLAPLDDGAELAANASMVKRLS</sequence>
<dbReference type="CDD" id="cd01750">
    <property type="entry name" value="GATase1_CobQ"/>
    <property type="match status" value="1"/>
</dbReference>
<comment type="catalytic activity">
    <reaction evidence="3">
        <text>beta-D-GlcNAc-(1-&gt;4)-Mur2Ac(oyl-L-Ala-gamma-D-Glu-L-Lys-D-Ala-D-Ala)-di-trans,octa-cis-undecaprenyl diphosphate + ATP = beta-D-GlcNAc-(1-&gt;4)-Mur2Ac(oyl-L-Ala-gamma-D-O-P-Glu-L-Lys-D-Ala-D-Ala)-di-trans,octa-cis-undecaprenyl diphosphate + ADP</text>
        <dbReference type="Rhea" id="RHEA:59488"/>
        <dbReference type="ChEBI" id="CHEBI:30616"/>
        <dbReference type="ChEBI" id="CHEBI:60033"/>
        <dbReference type="ChEBI" id="CHEBI:143132"/>
        <dbReference type="ChEBI" id="CHEBI:456216"/>
    </reaction>
</comment>
<dbReference type="InterPro" id="IPR033949">
    <property type="entry name" value="CobQ_GATase1"/>
</dbReference>
<dbReference type="SUPFAM" id="SSF53623">
    <property type="entry name" value="MurD-like peptide ligases, catalytic domain"/>
    <property type="match status" value="1"/>
</dbReference>
<dbReference type="AlphaFoldDB" id="A0A369P426"/>
<comment type="catalytic activity">
    <reaction evidence="2">
        <text>beta-D-GlcNAc-(1-&gt;4)-Mur2Ac(oyl-L-Ala-gamma-D-Glu-L-Lys-D-Ala-D-Ala)-di-trans,octa-cis-undecaprenyl diphosphate + L-glutamine + ATP + H2O = beta-D-GlcNAc-(1-&gt;4)-Mur2Ac(oyl-L-Ala-D-isoglutaminyl-L-Lys-D-Ala-D-Ala)-di-trans,octa-cis-undecaprenyl diphosphate + L-glutamate + ADP + phosphate + H(+)</text>
        <dbReference type="Rhea" id="RHEA:57928"/>
        <dbReference type="ChEBI" id="CHEBI:15377"/>
        <dbReference type="ChEBI" id="CHEBI:15378"/>
        <dbReference type="ChEBI" id="CHEBI:29985"/>
        <dbReference type="ChEBI" id="CHEBI:30616"/>
        <dbReference type="ChEBI" id="CHEBI:43474"/>
        <dbReference type="ChEBI" id="CHEBI:58359"/>
        <dbReference type="ChEBI" id="CHEBI:60033"/>
        <dbReference type="ChEBI" id="CHEBI:62233"/>
        <dbReference type="ChEBI" id="CHEBI:456216"/>
        <dbReference type="EC" id="6.3.5.13"/>
    </reaction>
</comment>
<dbReference type="InterPro" id="IPR013564">
    <property type="entry name" value="MurT_C"/>
</dbReference>
<dbReference type="InterPro" id="IPR043703">
    <property type="entry name" value="Lipid_II_synth_MurT"/>
</dbReference>
<organism evidence="8 9">
    <name type="scientific">Adlercreutzia equolifaciens subsp. celatus</name>
    <dbReference type="NCBI Taxonomy" id="394340"/>
    <lineage>
        <taxon>Bacteria</taxon>
        <taxon>Bacillati</taxon>
        <taxon>Actinomycetota</taxon>
        <taxon>Coriobacteriia</taxon>
        <taxon>Eggerthellales</taxon>
        <taxon>Eggerthellaceae</taxon>
        <taxon>Adlercreutzia</taxon>
    </lineage>
</organism>
<dbReference type="PANTHER" id="PTHR23135">
    <property type="entry name" value="MUR LIGASE FAMILY MEMBER"/>
    <property type="match status" value="1"/>
</dbReference>
<dbReference type="Proteomes" id="UP000253805">
    <property type="component" value="Unassembled WGS sequence"/>
</dbReference>
<dbReference type="GO" id="GO:0140282">
    <property type="term" value="F:carbon-nitrogen ligase activity on lipid II"/>
    <property type="evidence" value="ECO:0007669"/>
    <property type="project" value="UniProtKB-UniRule"/>
</dbReference>
<feature type="region of interest" description="Disordered" evidence="4">
    <location>
        <begin position="465"/>
        <end position="505"/>
    </location>
</feature>
<dbReference type="InterPro" id="IPR043702">
    <property type="entry name" value="Lipid_II_synth_GatD"/>
</dbReference>
<dbReference type="EC" id="6.3.5.13" evidence="2"/>
<evidence type="ECO:0000256" key="3">
    <source>
        <dbReference type="HAMAP-Rule" id="MF_02214"/>
    </source>
</evidence>
<dbReference type="RefSeq" id="WP_114548569.1">
    <property type="nucleotide sequence ID" value="NZ_PPUT01000005.1"/>
</dbReference>
<comment type="similarity">
    <text evidence="2">Belongs to the CobB/CobQ family. GatD subfamily.</text>
</comment>
<evidence type="ECO:0000256" key="4">
    <source>
        <dbReference type="SAM" id="MobiDB-lite"/>
    </source>
</evidence>
<dbReference type="GO" id="GO:0005524">
    <property type="term" value="F:ATP binding"/>
    <property type="evidence" value="ECO:0007669"/>
    <property type="project" value="UniProtKB-UniRule"/>
</dbReference>
<dbReference type="HAMAP" id="MF_02213">
    <property type="entry name" value="Lipid_II_synth_GatD"/>
    <property type="match status" value="1"/>
</dbReference>
<proteinExistence type="inferred from homology"/>
<keyword evidence="2" id="KW-0436">Ligase</keyword>
<feature type="domain" description="CobB/CobQ-like glutamine amidotransferase" evidence="5">
    <location>
        <begin position="513"/>
        <end position="710"/>
    </location>
</feature>
<evidence type="ECO:0000259" key="7">
    <source>
        <dbReference type="Pfam" id="PF08353"/>
    </source>
</evidence>
<comment type="similarity">
    <text evidence="3">Belongs to the MurCDEF family. MurT subfamily.</text>
</comment>
<comment type="catalytic activity">
    <reaction evidence="2">
        <text>L-glutamine + H2O = L-glutamate + NH4(+)</text>
        <dbReference type="Rhea" id="RHEA:15889"/>
        <dbReference type="ChEBI" id="CHEBI:15377"/>
        <dbReference type="ChEBI" id="CHEBI:28938"/>
        <dbReference type="ChEBI" id="CHEBI:29985"/>
        <dbReference type="ChEBI" id="CHEBI:58359"/>
        <dbReference type="EC" id="3.5.1.2"/>
    </reaction>
</comment>
<feature type="binding site" evidence="3">
    <location>
        <position position="208"/>
    </location>
    <ligand>
        <name>Zn(2+)</name>
        <dbReference type="ChEBI" id="CHEBI:29105"/>
    </ligand>
</feature>
<feature type="active site" evidence="2">
    <location>
        <position position="703"/>
    </location>
</feature>
<dbReference type="Pfam" id="PF08245">
    <property type="entry name" value="Mur_ligase_M"/>
    <property type="match status" value="1"/>
</dbReference>
<keyword evidence="3" id="KW-0862">Zinc</keyword>
<feature type="active site" description="Nucleophile" evidence="2">
    <location>
        <position position="601"/>
    </location>
</feature>
<evidence type="ECO:0000313" key="8">
    <source>
        <dbReference type="EMBL" id="RDC45995.1"/>
    </source>
</evidence>
<dbReference type="Gene3D" id="3.40.1190.10">
    <property type="entry name" value="Mur-like, catalytic domain"/>
    <property type="match status" value="1"/>
</dbReference>
<evidence type="ECO:0000259" key="5">
    <source>
        <dbReference type="Pfam" id="PF07685"/>
    </source>
</evidence>
<dbReference type="EMBL" id="PPUT01000005">
    <property type="protein sequence ID" value="RDC45995.1"/>
    <property type="molecule type" value="Genomic_DNA"/>
</dbReference>
<dbReference type="SUPFAM" id="SSF52317">
    <property type="entry name" value="Class I glutamine amidotransferase-like"/>
    <property type="match status" value="1"/>
</dbReference>
<comment type="subunit">
    <text evidence="2">Forms a heterodimer with MurT.</text>
</comment>
<comment type="caution">
    <text evidence="8">The sequence shown here is derived from an EMBL/GenBank/DDBJ whole genome shotgun (WGS) entry which is preliminary data.</text>
</comment>
<keyword evidence="2" id="KW-0961">Cell wall biogenesis/degradation</keyword>
<keyword evidence="3" id="KW-0067">ATP-binding</keyword>
<dbReference type="PROSITE" id="PS51274">
    <property type="entry name" value="GATASE_COBBQ"/>
    <property type="match status" value="1"/>
</dbReference>
<dbReference type="GO" id="GO:0009236">
    <property type="term" value="P:cobalamin biosynthetic process"/>
    <property type="evidence" value="ECO:0007669"/>
    <property type="project" value="InterPro"/>
</dbReference>
<keyword evidence="2" id="KW-0378">Hydrolase</keyword>
<name>A0A369P426_9ACTN</name>
<keyword evidence="2" id="KW-0133">Cell shape</keyword>
<feature type="domain" description="Mur ligase central" evidence="6">
    <location>
        <begin position="59"/>
        <end position="192"/>
    </location>
</feature>
<gene>
    <name evidence="3" type="primary">murT</name>
    <name evidence="2" type="synonym">gatD</name>
    <name evidence="8" type="ORF">C1850_03070</name>
</gene>
<dbReference type="InterPro" id="IPR036565">
    <property type="entry name" value="Mur-like_cat_sf"/>
</dbReference>
<feature type="binding site" evidence="3">
    <location>
        <position position="230"/>
    </location>
    <ligand>
        <name>Zn(2+)</name>
        <dbReference type="ChEBI" id="CHEBI:29105"/>
    </ligand>
</feature>
<evidence type="ECO:0000256" key="1">
    <source>
        <dbReference type="ARBA" id="ARBA00022962"/>
    </source>
</evidence>